<comment type="caution">
    <text evidence="3">The sequence shown here is derived from an EMBL/GenBank/DDBJ whole genome shotgun (WGS) entry which is preliminary data.</text>
</comment>
<dbReference type="eggNOG" id="COG1228">
    <property type="taxonomic scope" value="Bacteria"/>
</dbReference>
<keyword evidence="1" id="KW-0732">Signal</keyword>
<evidence type="ECO:0000256" key="1">
    <source>
        <dbReference type="SAM" id="SignalP"/>
    </source>
</evidence>
<keyword evidence="4" id="KW-1185">Reference proteome</keyword>
<dbReference type="Pfam" id="PF01979">
    <property type="entry name" value="Amidohydro_1"/>
    <property type="match status" value="1"/>
</dbReference>
<reference evidence="3 4" key="1">
    <citation type="submission" date="2014-10" db="EMBL/GenBank/DDBJ databases">
        <title>Draft genome sequence of Actinoplanes utahensis NRRL 12052.</title>
        <authorList>
            <person name="Velasco-Bucheli B."/>
            <person name="del Cerro C."/>
            <person name="Hormigo D."/>
            <person name="Garcia J.L."/>
            <person name="Acebal C."/>
            <person name="Arroyo M."/>
            <person name="de la Mata I."/>
        </authorList>
    </citation>
    <scope>NUCLEOTIDE SEQUENCE [LARGE SCALE GENOMIC DNA]</scope>
    <source>
        <strain evidence="3 4">NRRL 12052</strain>
    </source>
</reference>
<dbReference type="SUPFAM" id="SSF51556">
    <property type="entry name" value="Metallo-dependent hydrolases"/>
    <property type="match status" value="1"/>
</dbReference>
<name>A0A0A6X4M5_ACTUT</name>
<protein>
    <recommendedName>
        <fullName evidence="2">Amidohydrolase-related domain-containing protein</fullName>
    </recommendedName>
</protein>
<dbReference type="PANTHER" id="PTHR43135:SF3">
    <property type="entry name" value="ALPHA-D-RIBOSE 1-METHYLPHOSPHONATE 5-TRIPHOSPHATE DIPHOSPHATASE"/>
    <property type="match status" value="1"/>
</dbReference>
<dbReference type="STRING" id="1869.MB27_25125"/>
<dbReference type="PANTHER" id="PTHR43135">
    <property type="entry name" value="ALPHA-D-RIBOSE 1-METHYLPHOSPHONATE 5-TRIPHOSPHATE DIPHOSPHATASE"/>
    <property type="match status" value="1"/>
</dbReference>
<evidence type="ECO:0000259" key="2">
    <source>
        <dbReference type="Pfam" id="PF01979"/>
    </source>
</evidence>
<dbReference type="InterPro" id="IPR006680">
    <property type="entry name" value="Amidohydro-rel"/>
</dbReference>
<dbReference type="SUPFAM" id="SSF51338">
    <property type="entry name" value="Composite domain of metallo-dependent hydrolases"/>
    <property type="match status" value="1"/>
</dbReference>
<proteinExistence type="predicted"/>
<dbReference type="RefSeq" id="WP_043528265.1">
    <property type="nucleotide sequence ID" value="NZ_BAABKU010000002.1"/>
</dbReference>
<dbReference type="InterPro" id="IPR051781">
    <property type="entry name" value="Metallo-dep_Hydrolase"/>
</dbReference>
<evidence type="ECO:0000313" key="3">
    <source>
        <dbReference type="EMBL" id="KHD75057.1"/>
    </source>
</evidence>
<dbReference type="InterPro" id="IPR032466">
    <property type="entry name" value="Metal_Hydrolase"/>
</dbReference>
<feature type="signal peptide" evidence="1">
    <location>
        <begin position="1"/>
        <end position="27"/>
    </location>
</feature>
<dbReference type="InterPro" id="IPR011059">
    <property type="entry name" value="Metal-dep_hydrolase_composite"/>
</dbReference>
<dbReference type="AlphaFoldDB" id="A0A0A6X4M5"/>
<dbReference type="Gene3D" id="3.20.20.140">
    <property type="entry name" value="Metal-dependent hydrolases"/>
    <property type="match status" value="2"/>
</dbReference>
<dbReference type="Gene3D" id="2.30.40.10">
    <property type="entry name" value="Urease, subunit C, domain 1"/>
    <property type="match status" value="1"/>
</dbReference>
<feature type="domain" description="Amidohydrolase-related" evidence="2">
    <location>
        <begin position="88"/>
        <end position="468"/>
    </location>
</feature>
<dbReference type="OrthoDB" id="3514520at2"/>
<dbReference type="GO" id="GO:0016810">
    <property type="term" value="F:hydrolase activity, acting on carbon-nitrogen (but not peptide) bonds"/>
    <property type="evidence" value="ECO:0007669"/>
    <property type="project" value="InterPro"/>
</dbReference>
<dbReference type="Proteomes" id="UP000054537">
    <property type="component" value="Unassembled WGS sequence"/>
</dbReference>
<evidence type="ECO:0000313" key="4">
    <source>
        <dbReference type="Proteomes" id="UP000054537"/>
    </source>
</evidence>
<gene>
    <name evidence="3" type="ORF">MB27_25125</name>
</gene>
<accession>A0A0A6X4M5</accession>
<feature type="chain" id="PRO_5002034961" description="Amidohydrolase-related domain-containing protein" evidence="1">
    <location>
        <begin position="28"/>
        <end position="515"/>
    </location>
</feature>
<organism evidence="3 4">
    <name type="scientific">Actinoplanes utahensis</name>
    <dbReference type="NCBI Taxonomy" id="1869"/>
    <lineage>
        <taxon>Bacteria</taxon>
        <taxon>Bacillati</taxon>
        <taxon>Actinomycetota</taxon>
        <taxon>Actinomycetes</taxon>
        <taxon>Micromonosporales</taxon>
        <taxon>Micromonosporaceae</taxon>
        <taxon>Actinoplanes</taxon>
    </lineage>
</organism>
<sequence>MQRRTILTSTALGVAGAALELSSPAEASSGAAAQRLIAIRGVTVIDAVGGSRRGCTVLIRGDRILDAGPAPRVPVPHDATVLDGTGKYLIPGLADMHTHAVGIDDTDPELYVVNGVTTTRQMSGSAQASTWQRQIVAGTRLGPQWSIGSRIIDGAPSLWDGLDADGSVHVSVANPAQARSAVQQEHAAGAAFIKTYTRLSRESFLAVADESAKLGLPFLGHVPDFVALTDASDRGMRTVEHLFEVWYATSSEEDRLRRAVTAVSIGPGDYNGWFTTMRPYEYAAARSYDRRKAMRVFHRIARNGTYFTPTLVLHETNDMPEQIRRRDSRYRYFSADMIGYWDWALDNLYLPGRTPADVTKSQELFQRRLELTADLAEAGVPLMTGTDLGTTYLMPGFSLHDELALFVRAGLKPIDALAAATLNPARYLGRYDQGVITRGAFADLVLLDADPLHDIRNTTRIDSVFVRGSHIGPSQRRRTLADIEAAAERPKQATAVPVAFRGCPCHGTVRSGIPA</sequence>
<dbReference type="EMBL" id="JRTT01000032">
    <property type="protein sequence ID" value="KHD75057.1"/>
    <property type="molecule type" value="Genomic_DNA"/>
</dbReference>